<reference evidence="5 6" key="1">
    <citation type="submission" date="2020-08" db="EMBL/GenBank/DDBJ databases">
        <title>Genomic Encyclopedia of Type Strains, Phase IV (KMG-IV): sequencing the most valuable type-strain genomes for metagenomic binning, comparative biology and taxonomic classification.</title>
        <authorList>
            <person name="Goeker M."/>
        </authorList>
    </citation>
    <scope>NUCLEOTIDE SEQUENCE [LARGE SCALE GENOMIC DNA]</scope>
    <source>
        <strain evidence="5 6">DSM 27026</strain>
    </source>
</reference>
<keyword evidence="3" id="KW-0812">Transmembrane</keyword>
<gene>
    <name evidence="5" type="ORF">HNP71_001822</name>
</gene>
<dbReference type="InterPro" id="IPR000160">
    <property type="entry name" value="GGDEF_dom"/>
</dbReference>
<name>A0A840VTL5_9PROT</name>
<dbReference type="AlphaFoldDB" id="A0A840VTL5"/>
<evidence type="ECO:0000313" key="6">
    <source>
        <dbReference type="Proteomes" id="UP000553706"/>
    </source>
</evidence>
<organism evidence="5 6">
    <name type="scientific">Acidocella aromatica</name>
    <dbReference type="NCBI Taxonomy" id="1303579"/>
    <lineage>
        <taxon>Bacteria</taxon>
        <taxon>Pseudomonadati</taxon>
        <taxon>Pseudomonadota</taxon>
        <taxon>Alphaproteobacteria</taxon>
        <taxon>Acetobacterales</taxon>
        <taxon>Acidocellaceae</taxon>
        <taxon>Acidocella</taxon>
    </lineage>
</organism>
<comment type="catalytic activity">
    <reaction evidence="2">
        <text>2 GTP = 3',3'-c-di-GMP + 2 diphosphate</text>
        <dbReference type="Rhea" id="RHEA:24898"/>
        <dbReference type="ChEBI" id="CHEBI:33019"/>
        <dbReference type="ChEBI" id="CHEBI:37565"/>
        <dbReference type="ChEBI" id="CHEBI:58805"/>
        <dbReference type="EC" id="2.7.7.65"/>
    </reaction>
</comment>
<dbReference type="Gene3D" id="3.30.70.270">
    <property type="match status" value="1"/>
</dbReference>
<evidence type="ECO:0000313" key="5">
    <source>
        <dbReference type="EMBL" id="MBB5373562.1"/>
    </source>
</evidence>
<keyword evidence="3" id="KW-1133">Transmembrane helix</keyword>
<dbReference type="FunFam" id="3.30.70.270:FF:000001">
    <property type="entry name" value="Diguanylate cyclase domain protein"/>
    <property type="match status" value="1"/>
</dbReference>
<feature type="transmembrane region" description="Helical" evidence="3">
    <location>
        <begin position="33"/>
        <end position="57"/>
    </location>
</feature>
<dbReference type="Proteomes" id="UP000553706">
    <property type="component" value="Unassembled WGS sequence"/>
</dbReference>
<dbReference type="PANTHER" id="PTHR45138:SF9">
    <property type="entry name" value="DIGUANYLATE CYCLASE DGCM-RELATED"/>
    <property type="match status" value="1"/>
</dbReference>
<accession>A0A840VTL5</accession>
<dbReference type="Pfam" id="PF00990">
    <property type="entry name" value="GGDEF"/>
    <property type="match status" value="1"/>
</dbReference>
<dbReference type="InterPro" id="IPR043128">
    <property type="entry name" value="Rev_trsase/Diguanyl_cyclase"/>
</dbReference>
<keyword evidence="3" id="KW-0472">Membrane</keyword>
<feature type="domain" description="GGDEF" evidence="4">
    <location>
        <begin position="342"/>
        <end position="474"/>
    </location>
</feature>
<proteinExistence type="predicted"/>
<feature type="transmembrane region" description="Helical" evidence="3">
    <location>
        <begin position="213"/>
        <end position="239"/>
    </location>
</feature>
<dbReference type="GO" id="GO:0005886">
    <property type="term" value="C:plasma membrane"/>
    <property type="evidence" value="ECO:0007669"/>
    <property type="project" value="TreeGrafter"/>
</dbReference>
<evidence type="ECO:0000256" key="2">
    <source>
        <dbReference type="ARBA" id="ARBA00034247"/>
    </source>
</evidence>
<dbReference type="Gene3D" id="6.10.340.10">
    <property type="match status" value="1"/>
</dbReference>
<dbReference type="NCBIfam" id="TIGR00254">
    <property type="entry name" value="GGDEF"/>
    <property type="match status" value="1"/>
</dbReference>
<dbReference type="GO" id="GO:0052621">
    <property type="term" value="F:diguanylate cyclase activity"/>
    <property type="evidence" value="ECO:0007669"/>
    <property type="project" value="UniProtKB-EC"/>
</dbReference>
<dbReference type="InterPro" id="IPR029787">
    <property type="entry name" value="Nucleotide_cyclase"/>
</dbReference>
<protein>
    <recommendedName>
        <fullName evidence="1">diguanylate cyclase</fullName>
        <ecNumber evidence="1">2.7.7.65</ecNumber>
    </recommendedName>
</protein>
<dbReference type="PANTHER" id="PTHR45138">
    <property type="entry name" value="REGULATORY COMPONENTS OF SENSORY TRANSDUCTION SYSTEM"/>
    <property type="match status" value="1"/>
</dbReference>
<evidence type="ECO:0000259" key="4">
    <source>
        <dbReference type="PROSITE" id="PS50887"/>
    </source>
</evidence>
<dbReference type="EC" id="2.7.7.65" evidence="1"/>
<dbReference type="SMART" id="SM00267">
    <property type="entry name" value="GGDEF"/>
    <property type="match status" value="1"/>
</dbReference>
<dbReference type="RefSeq" id="WP_183266563.1">
    <property type="nucleotide sequence ID" value="NZ_JACHFJ010000007.1"/>
</dbReference>
<keyword evidence="6" id="KW-1185">Reference proteome</keyword>
<evidence type="ECO:0000256" key="3">
    <source>
        <dbReference type="SAM" id="Phobius"/>
    </source>
</evidence>
<dbReference type="SUPFAM" id="SSF55073">
    <property type="entry name" value="Nucleotide cyclase"/>
    <property type="match status" value="1"/>
</dbReference>
<sequence length="480" mass="52019">MEGEGAAGFQRVGRAAPAPGATGVLPRFADLPLLVKIGIAPAFAMVMLVVALGCALWSQQRQLAVLNAVLAEDNARNQLEISAKAISIANGAFYHCLGWQANGGTPGAVQAGLQDVLAQLDTARQNLRRVQRFVPPSERGDYAQALQELDDYRGAISRLAAFTDDNFGSAGRYIVPYELERERAAAQLDKLAMAMNEQARALAVQSQGVARRIAIIAVAGVLLTLLLVVTVVWLVFAAIRQTVGEICQATERLAAGRLDIDLYPLRRHDEFGAIVRSLEVFEENQRRLTMLRAEKKIMEKRQKEVRALADLDELTGLLNRRAMVPLVKRQVQVRQERAEDVQPTCLAMIDLDHFKAVNDDYGHLAGDEALRIVAHACVDALRCGDVLARWGGEEFLLMLPNTGLQTAALCLERLRALLAHTPFDSIEPGLSLTISAGVAEIVPGDTIEAAIARADQALYAAKRGGRNQVVLAGEETVSAA</sequence>
<dbReference type="InterPro" id="IPR050469">
    <property type="entry name" value="Diguanylate_Cyclase"/>
</dbReference>
<evidence type="ECO:0000256" key="1">
    <source>
        <dbReference type="ARBA" id="ARBA00012528"/>
    </source>
</evidence>
<dbReference type="PROSITE" id="PS50887">
    <property type="entry name" value="GGDEF"/>
    <property type="match status" value="1"/>
</dbReference>
<dbReference type="GO" id="GO:1902201">
    <property type="term" value="P:negative regulation of bacterial-type flagellum-dependent cell motility"/>
    <property type="evidence" value="ECO:0007669"/>
    <property type="project" value="TreeGrafter"/>
</dbReference>
<dbReference type="EMBL" id="JACHFJ010000007">
    <property type="protein sequence ID" value="MBB5373562.1"/>
    <property type="molecule type" value="Genomic_DNA"/>
</dbReference>
<dbReference type="CDD" id="cd01949">
    <property type="entry name" value="GGDEF"/>
    <property type="match status" value="1"/>
</dbReference>
<comment type="caution">
    <text evidence="5">The sequence shown here is derived from an EMBL/GenBank/DDBJ whole genome shotgun (WGS) entry which is preliminary data.</text>
</comment>
<dbReference type="GO" id="GO:0043709">
    <property type="term" value="P:cell adhesion involved in single-species biofilm formation"/>
    <property type="evidence" value="ECO:0007669"/>
    <property type="project" value="TreeGrafter"/>
</dbReference>
<dbReference type="SUPFAM" id="SSF158472">
    <property type="entry name" value="HAMP domain-like"/>
    <property type="match status" value="1"/>
</dbReference>